<evidence type="ECO:0000313" key="3">
    <source>
        <dbReference type="Proteomes" id="UP001500945"/>
    </source>
</evidence>
<name>A0ABP8KHE0_9MICO</name>
<keyword evidence="3" id="KW-1185">Reference proteome</keyword>
<feature type="region of interest" description="Disordered" evidence="1">
    <location>
        <begin position="68"/>
        <end position="125"/>
    </location>
</feature>
<evidence type="ECO:0000256" key="1">
    <source>
        <dbReference type="SAM" id="MobiDB-lite"/>
    </source>
</evidence>
<evidence type="ECO:0000313" key="2">
    <source>
        <dbReference type="EMBL" id="GAA4406537.1"/>
    </source>
</evidence>
<reference evidence="3" key="1">
    <citation type="journal article" date="2019" name="Int. J. Syst. Evol. Microbiol.">
        <title>The Global Catalogue of Microorganisms (GCM) 10K type strain sequencing project: providing services to taxonomists for standard genome sequencing and annotation.</title>
        <authorList>
            <consortium name="The Broad Institute Genomics Platform"/>
            <consortium name="The Broad Institute Genome Sequencing Center for Infectious Disease"/>
            <person name="Wu L."/>
            <person name="Ma J."/>
        </authorList>
    </citation>
    <scope>NUCLEOTIDE SEQUENCE [LARGE SCALE GENOMIC DNA]</scope>
    <source>
        <strain evidence="3">JCM 17809</strain>
    </source>
</reference>
<proteinExistence type="predicted"/>
<dbReference type="EMBL" id="BAABGM010000013">
    <property type="protein sequence ID" value="GAA4406537.1"/>
    <property type="molecule type" value="Genomic_DNA"/>
</dbReference>
<protein>
    <submittedName>
        <fullName evidence="2">Uncharacterized protein</fullName>
    </submittedName>
</protein>
<accession>A0ABP8KHE0</accession>
<sequence length="149" mass="16532">MRENRIRELWRSYFIDRQVNEVLHGLFNGGEPPDELVALVTRRAPQRRLPSEDVQSSLLRVRELRLAAAGDSTPNSGGPTSGLALEPPTAVCKPRRTEAQLRLVNEGQRPGPRGPRPKVRSAYRSSLSQGAFYPVESTPITTAPIGRRP</sequence>
<gene>
    <name evidence="2" type="ORF">GCM10023168_21560</name>
</gene>
<dbReference type="Proteomes" id="UP001500945">
    <property type="component" value="Unassembled WGS sequence"/>
</dbReference>
<organism evidence="2 3">
    <name type="scientific">Fodinibacter luteus</name>
    <dbReference type="NCBI Taxonomy" id="552064"/>
    <lineage>
        <taxon>Bacteria</taxon>
        <taxon>Bacillati</taxon>
        <taxon>Actinomycetota</taxon>
        <taxon>Actinomycetes</taxon>
        <taxon>Micrococcales</taxon>
        <taxon>Intrasporangiaceae</taxon>
        <taxon>Fodinibacter (ex Wang et al. 2009)</taxon>
    </lineage>
</organism>
<comment type="caution">
    <text evidence="2">The sequence shown here is derived from an EMBL/GenBank/DDBJ whole genome shotgun (WGS) entry which is preliminary data.</text>
</comment>